<dbReference type="AlphaFoldDB" id="G7IJX3"/>
<dbReference type="InterPro" id="IPR006566">
    <property type="entry name" value="FBD"/>
</dbReference>
<dbReference type="InterPro" id="IPR001810">
    <property type="entry name" value="F-box_dom"/>
</dbReference>
<dbReference type="PANTHER" id="PTHR31900">
    <property type="entry name" value="F-BOX/RNI SUPERFAMILY PROTEIN-RELATED"/>
    <property type="match status" value="1"/>
</dbReference>
<accession>G7IJX3</accession>
<protein>
    <submittedName>
        <fullName evidence="2">F-box/RNI/FBD-like domain protein</fullName>
    </submittedName>
    <submittedName>
        <fullName evidence="3">Putative F-box domain, FBD domain, leucine-rich repeat domain, L domain-containing protein</fullName>
    </submittedName>
</protein>
<dbReference type="CDD" id="cd22160">
    <property type="entry name" value="F-box_AtFBL13-like"/>
    <property type="match status" value="1"/>
</dbReference>
<dbReference type="PaxDb" id="3880-AES63311"/>
<dbReference type="InterPro" id="IPR053781">
    <property type="entry name" value="F-box_AtFBL13-like"/>
</dbReference>
<dbReference type="PANTHER" id="PTHR31900:SF34">
    <property type="entry name" value="EMB|CAB62440.1-RELATED"/>
    <property type="match status" value="1"/>
</dbReference>
<keyword evidence="5" id="KW-1185">Reference proteome</keyword>
<evidence type="ECO:0000313" key="4">
    <source>
        <dbReference type="EnsemblPlants" id="AES63311"/>
    </source>
</evidence>
<reference evidence="3" key="5">
    <citation type="journal article" date="2018" name="Nat. Plants">
        <title>Whole-genome landscape of Medicago truncatula symbiotic genes.</title>
        <authorList>
            <person name="Pecrix Y."/>
            <person name="Gamas P."/>
            <person name="Carrere S."/>
        </authorList>
    </citation>
    <scope>NUCLEOTIDE SEQUENCE</scope>
    <source>
        <tissue evidence="3">Leaves</tissue>
    </source>
</reference>
<dbReference type="STRING" id="3880.G7IJX3"/>
<evidence type="ECO:0000313" key="5">
    <source>
        <dbReference type="Proteomes" id="UP000002051"/>
    </source>
</evidence>
<dbReference type="Gene3D" id="3.80.10.10">
    <property type="entry name" value="Ribonuclease Inhibitor"/>
    <property type="match status" value="1"/>
</dbReference>
<dbReference type="Proteomes" id="UP000002051">
    <property type="component" value="Chromosome 2"/>
</dbReference>
<feature type="domain" description="FBD" evidence="1">
    <location>
        <begin position="302"/>
        <end position="374"/>
    </location>
</feature>
<dbReference type="SUPFAM" id="SSF81383">
    <property type="entry name" value="F-box domain"/>
    <property type="match status" value="1"/>
</dbReference>
<dbReference type="EnsemblPlants" id="AES63311">
    <property type="protein sequence ID" value="AES63311"/>
    <property type="gene ID" value="MTR_2g007360"/>
</dbReference>
<dbReference type="KEGG" id="mtr:11419777"/>
<gene>
    <name evidence="4" type="primary">11419777</name>
    <name evidence="2" type="ordered locus">MTR_2g007360</name>
    <name evidence="3" type="ORF">MtrunA17_Chr2g0278091</name>
</gene>
<name>G7IJX3_MEDTR</name>
<dbReference type="Proteomes" id="UP000265566">
    <property type="component" value="Chromosome 2"/>
</dbReference>
<dbReference type="EMBL" id="CM001218">
    <property type="protein sequence ID" value="AES63311.1"/>
    <property type="molecule type" value="Genomic_DNA"/>
</dbReference>
<dbReference type="Pfam" id="PF00646">
    <property type="entry name" value="F-box"/>
    <property type="match status" value="1"/>
</dbReference>
<reference evidence="2 5" key="2">
    <citation type="journal article" date="2014" name="BMC Genomics">
        <title>An improved genome release (version Mt4.0) for the model legume Medicago truncatula.</title>
        <authorList>
            <person name="Tang H."/>
            <person name="Krishnakumar V."/>
            <person name="Bidwell S."/>
            <person name="Rosen B."/>
            <person name="Chan A."/>
            <person name="Zhou S."/>
            <person name="Gentzbittel L."/>
            <person name="Childs K.L."/>
            <person name="Yandell M."/>
            <person name="Gundlach H."/>
            <person name="Mayer K.F."/>
            <person name="Schwartz D.C."/>
            <person name="Town C.D."/>
        </authorList>
    </citation>
    <scope>GENOME REANNOTATION</scope>
    <source>
        <strain evidence="4 5">cv. Jemalong A17</strain>
    </source>
</reference>
<dbReference type="InterPro" id="IPR032675">
    <property type="entry name" value="LRR_dom_sf"/>
</dbReference>
<evidence type="ECO:0000313" key="2">
    <source>
        <dbReference type="EMBL" id="AES63311.1"/>
    </source>
</evidence>
<dbReference type="Pfam" id="PF08387">
    <property type="entry name" value="FBD"/>
    <property type="match status" value="1"/>
</dbReference>
<sequence length="376" mass="43959">MSKQECSTAAVDRIGSLPDDTLIHVLSFVPTKKAVATSILSKRWIHLWCYAPVLNFTERKLEGQESVLCFHKFVCSVLHSREAAGNYSINTFILHIEYFFADAPIPKLPISDLTTLVVLKLHRVSSKTFDSISNFPSLKTLHLKDIYFDQLSNVQFFRWMLVDGCPVLEDLQLSNINFFICYTHHSFDDFENSSMLRKLNRADITDCECYFPVKSLSNLEFLHIQLYEVYHPYDFPTFNNLTWLLLNYDWDIVVQVLHHCPKLQNLELYQVRDDDDWVYESELIKKYYQEKENWANPEFVPSCLTSNLTTCTMWDFAYAGQQRNHIMLARFILENARVLETMSMWCYTKGSKVELERVLSSCHRASSACQLSMYCL</sequence>
<dbReference type="SMART" id="SM00579">
    <property type="entry name" value="FBD"/>
    <property type="match status" value="1"/>
</dbReference>
<organism evidence="2 5">
    <name type="scientific">Medicago truncatula</name>
    <name type="common">Barrel medic</name>
    <name type="synonym">Medicago tribuloides</name>
    <dbReference type="NCBI Taxonomy" id="3880"/>
    <lineage>
        <taxon>Eukaryota</taxon>
        <taxon>Viridiplantae</taxon>
        <taxon>Streptophyta</taxon>
        <taxon>Embryophyta</taxon>
        <taxon>Tracheophyta</taxon>
        <taxon>Spermatophyta</taxon>
        <taxon>Magnoliopsida</taxon>
        <taxon>eudicotyledons</taxon>
        <taxon>Gunneridae</taxon>
        <taxon>Pentapetalae</taxon>
        <taxon>rosids</taxon>
        <taxon>fabids</taxon>
        <taxon>Fabales</taxon>
        <taxon>Fabaceae</taxon>
        <taxon>Papilionoideae</taxon>
        <taxon>50 kb inversion clade</taxon>
        <taxon>NPAAA clade</taxon>
        <taxon>Hologalegina</taxon>
        <taxon>IRL clade</taxon>
        <taxon>Trifolieae</taxon>
        <taxon>Medicago</taxon>
    </lineage>
</organism>
<dbReference type="Gramene" id="rna7163">
    <property type="protein sequence ID" value="RHN71551.1"/>
    <property type="gene ID" value="gene7163"/>
</dbReference>
<dbReference type="InterPro" id="IPR050232">
    <property type="entry name" value="FBL13/AtMIF1-like"/>
</dbReference>
<evidence type="ECO:0000313" key="6">
    <source>
        <dbReference type="Proteomes" id="UP000265566"/>
    </source>
</evidence>
<dbReference type="InterPro" id="IPR036047">
    <property type="entry name" value="F-box-like_dom_sf"/>
</dbReference>
<reference evidence="6" key="4">
    <citation type="journal article" date="2018" name="Nat. Plants">
        <title>Whole-genome landscape of Medicago truncatula symbiotic genes.</title>
        <authorList>
            <person name="Pecrix Y."/>
            <person name="Staton S.E."/>
            <person name="Sallet E."/>
            <person name="Lelandais-Briere C."/>
            <person name="Moreau S."/>
            <person name="Carrere S."/>
            <person name="Blein T."/>
            <person name="Jardinaud M.F."/>
            <person name="Latrasse D."/>
            <person name="Zouine M."/>
            <person name="Zahm M."/>
            <person name="Kreplak J."/>
            <person name="Mayjonade B."/>
            <person name="Satge C."/>
            <person name="Perez M."/>
            <person name="Cauet S."/>
            <person name="Marande W."/>
            <person name="Chantry-Darmon C."/>
            <person name="Lopez-Roques C."/>
            <person name="Bouchez O."/>
            <person name="Berard A."/>
            <person name="Debelle F."/>
            <person name="Munos S."/>
            <person name="Bendahmane A."/>
            <person name="Berges H."/>
            <person name="Niebel A."/>
            <person name="Buitink J."/>
            <person name="Frugier F."/>
            <person name="Benhamed M."/>
            <person name="Crespi M."/>
            <person name="Gouzy J."/>
            <person name="Gamas P."/>
        </authorList>
    </citation>
    <scope>NUCLEOTIDE SEQUENCE [LARGE SCALE GENOMIC DNA]</scope>
    <source>
        <strain evidence="6">cv. Jemalong A17</strain>
    </source>
</reference>
<dbReference type="OrthoDB" id="612216at2759"/>
<dbReference type="SUPFAM" id="SSF52047">
    <property type="entry name" value="RNI-like"/>
    <property type="match status" value="1"/>
</dbReference>
<evidence type="ECO:0000313" key="3">
    <source>
        <dbReference type="EMBL" id="RHN71551.1"/>
    </source>
</evidence>
<proteinExistence type="predicted"/>
<dbReference type="EMBL" id="PSQE01000002">
    <property type="protein sequence ID" value="RHN71551.1"/>
    <property type="molecule type" value="Genomic_DNA"/>
</dbReference>
<dbReference type="OMA" id="NINFFIC"/>
<reference evidence="4" key="3">
    <citation type="submission" date="2015-04" db="UniProtKB">
        <authorList>
            <consortium name="EnsemblPlants"/>
        </authorList>
    </citation>
    <scope>IDENTIFICATION</scope>
    <source>
        <strain evidence="4">cv. Jemalong A17</strain>
    </source>
</reference>
<dbReference type="HOGENOM" id="CLU_010721_1_0_1"/>
<evidence type="ECO:0000259" key="1">
    <source>
        <dbReference type="SMART" id="SM00579"/>
    </source>
</evidence>
<reference evidence="2 5" key="1">
    <citation type="journal article" date="2011" name="Nature">
        <title>The Medicago genome provides insight into the evolution of rhizobial symbioses.</title>
        <authorList>
            <person name="Young N.D."/>
            <person name="Debelle F."/>
            <person name="Oldroyd G.E."/>
            <person name="Geurts R."/>
            <person name="Cannon S.B."/>
            <person name="Udvardi M.K."/>
            <person name="Benedito V.A."/>
            <person name="Mayer K.F."/>
            <person name="Gouzy J."/>
            <person name="Schoof H."/>
            <person name="Van de Peer Y."/>
            <person name="Proost S."/>
            <person name="Cook D.R."/>
            <person name="Meyers B.C."/>
            <person name="Spannagl M."/>
            <person name="Cheung F."/>
            <person name="De Mita S."/>
            <person name="Krishnakumar V."/>
            <person name="Gundlach H."/>
            <person name="Zhou S."/>
            <person name="Mudge J."/>
            <person name="Bharti A.K."/>
            <person name="Murray J.D."/>
            <person name="Naoumkina M.A."/>
            <person name="Rosen B."/>
            <person name="Silverstein K.A."/>
            <person name="Tang H."/>
            <person name="Rombauts S."/>
            <person name="Zhao P.X."/>
            <person name="Zhou P."/>
            <person name="Barbe V."/>
            <person name="Bardou P."/>
            <person name="Bechner M."/>
            <person name="Bellec A."/>
            <person name="Berger A."/>
            <person name="Berges H."/>
            <person name="Bidwell S."/>
            <person name="Bisseling T."/>
            <person name="Choisne N."/>
            <person name="Couloux A."/>
            <person name="Denny R."/>
            <person name="Deshpande S."/>
            <person name="Dai X."/>
            <person name="Doyle J.J."/>
            <person name="Dudez A.M."/>
            <person name="Farmer A.D."/>
            <person name="Fouteau S."/>
            <person name="Franken C."/>
            <person name="Gibelin C."/>
            <person name="Gish J."/>
            <person name="Goldstein S."/>
            <person name="Gonzalez A.J."/>
            <person name="Green P.J."/>
            <person name="Hallab A."/>
            <person name="Hartog M."/>
            <person name="Hua A."/>
            <person name="Humphray S.J."/>
            <person name="Jeong D.H."/>
            <person name="Jing Y."/>
            <person name="Jocker A."/>
            <person name="Kenton S.M."/>
            <person name="Kim D.J."/>
            <person name="Klee K."/>
            <person name="Lai H."/>
            <person name="Lang C."/>
            <person name="Lin S."/>
            <person name="Macmil S.L."/>
            <person name="Magdelenat G."/>
            <person name="Matthews L."/>
            <person name="McCorrison J."/>
            <person name="Monaghan E.L."/>
            <person name="Mun J.H."/>
            <person name="Najar F.Z."/>
            <person name="Nicholson C."/>
            <person name="Noirot C."/>
            <person name="O'Bleness M."/>
            <person name="Paule C.R."/>
            <person name="Poulain J."/>
            <person name="Prion F."/>
            <person name="Qin B."/>
            <person name="Qu C."/>
            <person name="Retzel E.F."/>
            <person name="Riddle C."/>
            <person name="Sallet E."/>
            <person name="Samain S."/>
            <person name="Samson N."/>
            <person name="Sanders I."/>
            <person name="Saurat O."/>
            <person name="Scarpelli C."/>
            <person name="Schiex T."/>
            <person name="Segurens B."/>
            <person name="Severin A.J."/>
            <person name="Sherrier D.J."/>
            <person name="Shi R."/>
            <person name="Sims S."/>
            <person name="Singer S.R."/>
            <person name="Sinharoy S."/>
            <person name="Sterck L."/>
            <person name="Viollet A."/>
            <person name="Wang B.B."/>
            <person name="Wang K."/>
            <person name="Wang M."/>
            <person name="Wang X."/>
            <person name="Warfsmann J."/>
            <person name="Weissenbach J."/>
            <person name="White D.D."/>
            <person name="White J.D."/>
            <person name="Wiley G.B."/>
            <person name="Wincker P."/>
            <person name="Xing Y."/>
            <person name="Yang L."/>
            <person name="Yao Z."/>
            <person name="Ying F."/>
            <person name="Zhai J."/>
            <person name="Zhou L."/>
            <person name="Zuber A."/>
            <person name="Denarie J."/>
            <person name="Dixon R.A."/>
            <person name="May G.D."/>
            <person name="Schwartz D.C."/>
            <person name="Rogers J."/>
            <person name="Quetier F."/>
            <person name="Town C.D."/>
            <person name="Roe B.A."/>
        </authorList>
    </citation>
    <scope>NUCLEOTIDE SEQUENCE [LARGE SCALE GENOMIC DNA]</scope>
    <source>
        <strain evidence="2">A17</strain>
        <strain evidence="4 5">cv. Jemalong A17</strain>
    </source>
</reference>